<protein>
    <submittedName>
        <fullName evidence="5">CDC42 effector protein (Rho GTPase binding) 1a</fullName>
    </submittedName>
</protein>
<dbReference type="InterPro" id="IPR051296">
    <property type="entry name" value="Cdc42_Effector_BORG/CEP"/>
</dbReference>
<dbReference type="GeneID" id="109870255"/>
<feature type="compositionally biased region" description="Basic and acidic residues" evidence="3">
    <location>
        <begin position="107"/>
        <end position="116"/>
    </location>
</feature>
<evidence type="ECO:0000256" key="3">
    <source>
        <dbReference type="SAM" id="MobiDB-lite"/>
    </source>
</evidence>
<comment type="subcellular location">
    <subcellularLocation>
        <location evidence="1">Endomembrane system</location>
        <topology evidence="1">Peripheral membrane protein</topology>
    </subcellularLocation>
</comment>
<evidence type="ECO:0000313" key="6">
    <source>
        <dbReference type="Proteomes" id="UP000694557"/>
    </source>
</evidence>
<dbReference type="GO" id="GO:0031267">
    <property type="term" value="F:small GTPase binding"/>
    <property type="evidence" value="ECO:0007669"/>
    <property type="project" value="TreeGrafter"/>
</dbReference>
<sequence length="417" mass="44723">MKSVGLRTLPLAITMNLGKIPGLKSLVAGSQGKRHFKGDLTLDMISPPLGDFRHTMHVGRGGDVFGDTSFLSNHGGAANGNEDDDSVTSPDNKIGAFFSRTLRHVRKTPEHPRGGSKDLSPPPPPISPIIKNAVSLPRLDVDGCPTKNLFHTSPTSLDETTYGYGLESGFVTLPRLSRSAERQSQQGGSNSCTPNTHCGSLTDVSALLSSSADPTLTSGPSHMTRFDSLSSMASFTFDLGPSLMSEVFGLIDSPNGHPEPSHAWEAEEAEEPSGSAIGFGFATNEGSEMDSEMDATTASLVDSLLREDCSSSRKSPYGMEWEEEEEEARRMEVNGGEQHLKGAVPDLVMGSPSRQRPAMESERCQGSTDVLGVLYGVGGLLKGQQRMDLEGKVTMCQTMKKTPYICITPDEEEEIKV</sequence>
<feature type="region of interest" description="Disordered" evidence="3">
    <location>
        <begin position="99"/>
        <end position="130"/>
    </location>
</feature>
<feature type="compositionally biased region" description="Polar residues" evidence="3">
    <location>
        <begin position="182"/>
        <end position="196"/>
    </location>
</feature>
<dbReference type="GO" id="GO:0031274">
    <property type="term" value="P:positive regulation of pseudopodium assembly"/>
    <property type="evidence" value="ECO:0007669"/>
    <property type="project" value="TreeGrafter"/>
</dbReference>
<dbReference type="InterPro" id="IPR000095">
    <property type="entry name" value="CRIB_dom"/>
</dbReference>
<feature type="domain" description="CRIB" evidence="4">
    <location>
        <begin position="45"/>
        <end position="59"/>
    </location>
</feature>
<dbReference type="Pfam" id="PF14957">
    <property type="entry name" value="BORG_CEP"/>
    <property type="match status" value="1"/>
</dbReference>
<dbReference type="Proteomes" id="UP000694557">
    <property type="component" value="Unassembled WGS sequence"/>
</dbReference>
<evidence type="ECO:0000256" key="1">
    <source>
        <dbReference type="ARBA" id="ARBA00004184"/>
    </source>
</evidence>
<evidence type="ECO:0000313" key="5">
    <source>
        <dbReference type="Ensembl" id="ENSOKIP00005013735.1"/>
    </source>
</evidence>
<accession>A0A8C7CZ61</accession>
<dbReference type="SMART" id="SM00285">
    <property type="entry name" value="PBD"/>
    <property type="match status" value="1"/>
</dbReference>
<dbReference type="GO" id="GO:0008360">
    <property type="term" value="P:regulation of cell shape"/>
    <property type="evidence" value="ECO:0007669"/>
    <property type="project" value="TreeGrafter"/>
</dbReference>
<dbReference type="GO" id="GO:0007266">
    <property type="term" value="P:Rho protein signal transduction"/>
    <property type="evidence" value="ECO:0007669"/>
    <property type="project" value="TreeGrafter"/>
</dbReference>
<organism evidence="5 6">
    <name type="scientific">Oncorhynchus kisutch</name>
    <name type="common">Coho salmon</name>
    <name type="synonym">Salmo kisutch</name>
    <dbReference type="NCBI Taxonomy" id="8019"/>
    <lineage>
        <taxon>Eukaryota</taxon>
        <taxon>Metazoa</taxon>
        <taxon>Chordata</taxon>
        <taxon>Craniata</taxon>
        <taxon>Vertebrata</taxon>
        <taxon>Euteleostomi</taxon>
        <taxon>Actinopterygii</taxon>
        <taxon>Neopterygii</taxon>
        <taxon>Teleostei</taxon>
        <taxon>Protacanthopterygii</taxon>
        <taxon>Salmoniformes</taxon>
        <taxon>Salmonidae</taxon>
        <taxon>Salmoninae</taxon>
        <taxon>Oncorhynchus</taxon>
    </lineage>
</organism>
<dbReference type="AlphaFoldDB" id="A0A8C7CZ61"/>
<dbReference type="PANTHER" id="PTHR15344">
    <property type="entry name" value="CDC42 EFFECTOR PROTEIN BORG"/>
    <property type="match status" value="1"/>
</dbReference>
<evidence type="ECO:0000256" key="2">
    <source>
        <dbReference type="ARBA" id="ARBA00010770"/>
    </source>
</evidence>
<reference evidence="5" key="1">
    <citation type="submission" date="2025-08" db="UniProtKB">
        <authorList>
            <consortium name="Ensembl"/>
        </authorList>
    </citation>
    <scope>IDENTIFICATION</scope>
</reference>
<dbReference type="GO" id="GO:0030838">
    <property type="term" value="P:positive regulation of actin filament polymerization"/>
    <property type="evidence" value="ECO:0007669"/>
    <property type="project" value="TreeGrafter"/>
</dbReference>
<comment type="similarity">
    <text evidence="2">Belongs to the BORG/CEP family.</text>
</comment>
<dbReference type="PROSITE" id="PS50108">
    <property type="entry name" value="CRIB"/>
    <property type="match status" value="1"/>
</dbReference>
<proteinExistence type="inferred from homology"/>
<evidence type="ECO:0000259" key="4">
    <source>
        <dbReference type="PROSITE" id="PS50108"/>
    </source>
</evidence>
<feature type="region of interest" description="Disordered" evidence="3">
    <location>
        <begin position="177"/>
        <end position="196"/>
    </location>
</feature>
<reference evidence="5" key="2">
    <citation type="submission" date="2025-09" db="UniProtKB">
        <authorList>
            <consortium name="Ensembl"/>
        </authorList>
    </citation>
    <scope>IDENTIFICATION</scope>
</reference>
<dbReference type="GeneTree" id="ENSGT00940000160068"/>
<dbReference type="InterPro" id="IPR029273">
    <property type="entry name" value="Cdc42_effect-like"/>
</dbReference>
<dbReference type="GO" id="GO:0005886">
    <property type="term" value="C:plasma membrane"/>
    <property type="evidence" value="ECO:0007669"/>
    <property type="project" value="TreeGrafter"/>
</dbReference>
<dbReference type="RefSeq" id="XP_020316267.1">
    <property type="nucleotide sequence ID" value="XM_020460678.2"/>
</dbReference>
<dbReference type="KEGG" id="oki:109870255"/>
<dbReference type="PANTHER" id="PTHR15344:SF7">
    <property type="entry name" value="CDC42 EFFECTOR PROTEIN 1"/>
    <property type="match status" value="1"/>
</dbReference>
<dbReference type="GO" id="GO:0005737">
    <property type="term" value="C:cytoplasm"/>
    <property type="evidence" value="ECO:0007669"/>
    <property type="project" value="UniProtKB-ARBA"/>
</dbReference>
<dbReference type="Ensembl" id="ENSOKIT00005014639.1">
    <property type="protein sequence ID" value="ENSOKIP00005013735.1"/>
    <property type="gene ID" value="ENSOKIG00005006234.1"/>
</dbReference>
<keyword evidence="6" id="KW-1185">Reference proteome</keyword>
<gene>
    <name evidence="5" type="primary">LOC109870255</name>
</gene>
<dbReference type="GO" id="GO:0005856">
    <property type="term" value="C:cytoskeleton"/>
    <property type="evidence" value="ECO:0007669"/>
    <property type="project" value="TreeGrafter"/>
</dbReference>
<name>A0A8C7CZ61_ONCKI</name>
<dbReference type="GO" id="GO:0012505">
    <property type="term" value="C:endomembrane system"/>
    <property type="evidence" value="ECO:0007669"/>
    <property type="project" value="UniProtKB-SubCell"/>
</dbReference>
<dbReference type="Pfam" id="PF00786">
    <property type="entry name" value="PBD"/>
    <property type="match status" value="1"/>
</dbReference>